<dbReference type="PRINTS" id="PR00368">
    <property type="entry name" value="FADPNR"/>
</dbReference>
<evidence type="ECO:0000259" key="16">
    <source>
        <dbReference type="Pfam" id="PF18267"/>
    </source>
</evidence>
<dbReference type="InterPro" id="IPR045854">
    <property type="entry name" value="NO2/SO3_Rdtase_4Fe4S_sf"/>
</dbReference>
<dbReference type="Gene3D" id="3.50.50.60">
    <property type="entry name" value="FAD/NAD(P)-binding domain"/>
    <property type="match status" value="2"/>
</dbReference>
<evidence type="ECO:0000313" key="18">
    <source>
        <dbReference type="Proteomes" id="UP000830167"/>
    </source>
</evidence>
<keyword evidence="8" id="KW-0479">Metal-binding</keyword>
<keyword evidence="6" id="KW-0349">Heme</keyword>
<proteinExistence type="inferred from homology"/>
<dbReference type="InterPro" id="IPR052034">
    <property type="entry name" value="NasD-like"/>
</dbReference>
<feature type="domain" description="NADH-rubredoxin oxidoreductase C-terminal" evidence="16">
    <location>
        <begin position="317"/>
        <end position="384"/>
    </location>
</feature>
<evidence type="ECO:0000256" key="3">
    <source>
        <dbReference type="ARBA" id="ARBA00001974"/>
    </source>
</evidence>
<evidence type="ECO:0000256" key="10">
    <source>
        <dbReference type="ARBA" id="ARBA00023002"/>
    </source>
</evidence>
<keyword evidence="18" id="KW-1185">Reference proteome</keyword>
<evidence type="ECO:0000256" key="8">
    <source>
        <dbReference type="ARBA" id="ARBA00022723"/>
    </source>
</evidence>
<dbReference type="RefSeq" id="WP_347436515.1">
    <property type="nucleotide sequence ID" value="NZ_CP089291.1"/>
</dbReference>
<accession>A0ABY4CKY1</accession>
<gene>
    <name evidence="17" type="primary">nirB</name>
    <name evidence="17" type="ORF">LSG31_18405</name>
</gene>
<dbReference type="Pfam" id="PF01077">
    <property type="entry name" value="NIR_SIR"/>
    <property type="match status" value="1"/>
</dbReference>
<feature type="domain" description="FAD/NAD(P)-binding" evidence="15">
    <location>
        <begin position="5"/>
        <end position="282"/>
    </location>
</feature>
<evidence type="ECO:0000313" key="17">
    <source>
        <dbReference type="EMBL" id="UOF89823.1"/>
    </source>
</evidence>
<dbReference type="Proteomes" id="UP000830167">
    <property type="component" value="Chromosome"/>
</dbReference>
<organism evidence="17 18">
    <name type="scientific">Fodinisporobacter ferrooxydans</name>
    <dbReference type="NCBI Taxonomy" id="2901836"/>
    <lineage>
        <taxon>Bacteria</taxon>
        <taxon>Bacillati</taxon>
        <taxon>Bacillota</taxon>
        <taxon>Bacilli</taxon>
        <taxon>Bacillales</taxon>
        <taxon>Alicyclobacillaceae</taxon>
        <taxon>Fodinisporobacter</taxon>
    </lineage>
</organism>
<dbReference type="SUPFAM" id="SSF51905">
    <property type="entry name" value="FAD/NAD(P)-binding domain"/>
    <property type="match status" value="2"/>
</dbReference>
<dbReference type="PANTHER" id="PTHR43809">
    <property type="entry name" value="NITRITE REDUCTASE (NADH) LARGE SUBUNIT"/>
    <property type="match status" value="1"/>
</dbReference>
<feature type="domain" description="Nitrite/sulphite reductase 4Fe-4S" evidence="13">
    <location>
        <begin position="555"/>
        <end position="678"/>
    </location>
</feature>
<protein>
    <submittedName>
        <fullName evidence="17">Nitrite reductase large subunit NirB</fullName>
    </submittedName>
</protein>
<comment type="similarity">
    <text evidence="5">Belongs to the nitrite and sulfite reductase 4Fe-4S domain family.</text>
</comment>
<dbReference type="Gene3D" id="3.30.390.30">
    <property type="match status" value="1"/>
</dbReference>
<dbReference type="InterPro" id="IPR023753">
    <property type="entry name" value="FAD/NAD-binding_dom"/>
</dbReference>
<name>A0ABY4CKY1_9BACL</name>
<dbReference type="PRINTS" id="PR00411">
    <property type="entry name" value="PNDRDTASEI"/>
</dbReference>
<dbReference type="EMBL" id="CP089291">
    <property type="protein sequence ID" value="UOF89823.1"/>
    <property type="molecule type" value="Genomic_DNA"/>
</dbReference>
<feature type="domain" description="BFD-like [2Fe-2S]-binding" evidence="14">
    <location>
        <begin position="416"/>
        <end position="465"/>
    </location>
</feature>
<reference evidence="17" key="1">
    <citation type="submission" date="2021-12" db="EMBL/GenBank/DDBJ databases">
        <title>Alicyclobacillaceae gen. nov., sp. nov., isolated from chalcocite enrichment system.</title>
        <authorList>
            <person name="Jiang Z."/>
        </authorList>
    </citation>
    <scope>NUCLEOTIDE SEQUENCE</scope>
    <source>
        <strain evidence="17">MYW30-H2</strain>
    </source>
</reference>
<comment type="cofactor">
    <cofactor evidence="1">
        <name>siroheme</name>
        <dbReference type="ChEBI" id="CHEBI:60052"/>
    </cofactor>
</comment>
<dbReference type="InterPro" id="IPR041575">
    <property type="entry name" value="Rubredoxin_C"/>
</dbReference>
<dbReference type="Gene3D" id="3.30.413.10">
    <property type="entry name" value="Sulfite Reductase Hemoprotein, domain 1"/>
    <property type="match status" value="1"/>
</dbReference>
<keyword evidence="9" id="KW-0274">FAD</keyword>
<evidence type="ECO:0000259" key="15">
    <source>
        <dbReference type="Pfam" id="PF07992"/>
    </source>
</evidence>
<keyword evidence="10" id="KW-0560">Oxidoreductase</keyword>
<evidence type="ECO:0000256" key="2">
    <source>
        <dbReference type="ARBA" id="ARBA00001966"/>
    </source>
</evidence>
<evidence type="ECO:0000256" key="12">
    <source>
        <dbReference type="ARBA" id="ARBA00023014"/>
    </source>
</evidence>
<keyword evidence="12" id="KW-0411">Iron-sulfur</keyword>
<evidence type="ECO:0000259" key="14">
    <source>
        <dbReference type="Pfam" id="PF04324"/>
    </source>
</evidence>
<dbReference type="InterPro" id="IPR006067">
    <property type="entry name" value="NO2/SO3_Rdtase_4Fe4S_dom"/>
</dbReference>
<evidence type="ECO:0000256" key="9">
    <source>
        <dbReference type="ARBA" id="ARBA00022827"/>
    </source>
</evidence>
<dbReference type="CDD" id="cd19943">
    <property type="entry name" value="NirB_Fer2_BFD-like_1"/>
    <property type="match status" value="1"/>
</dbReference>
<comment type="cofactor">
    <cofactor evidence="2">
        <name>[4Fe-4S] cluster</name>
        <dbReference type="ChEBI" id="CHEBI:49883"/>
    </cofactor>
</comment>
<dbReference type="InterPro" id="IPR036188">
    <property type="entry name" value="FAD/NAD-bd_sf"/>
</dbReference>
<dbReference type="CDD" id="cd19944">
    <property type="entry name" value="NirB_Fer2_BFD-like_2"/>
    <property type="match status" value="1"/>
</dbReference>
<evidence type="ECO:0000256" key="1">
    <source>
        <dbReference type="ARBA" id="ARBA00001929"/>
    </source>
</evidence>
<dbReference type="InterPro" id="IPR012744">
    <property type="entry name" value="Nitri_red_NirB"/>
</dbReference>
<feature type="domain" description="BFD-like [2Fe-2S]-binding" evidence="14">
    <location>
        <begin position="483"/>
        <end position="533"/>
    </location>
</feature>
<evidence type="ECO:0000256" key="11">
    <source>
        <dbReference type="ARBA" id="ARBA00023004"/>
    </source>
</evidence>
<keyword evidence="7" id="KW-0285">Flavoprotein</keyword>
<dbReference type="Pfam" id="PF04324">
    <property type="entry name" value="Fer2_BFD"/>
    <property type="match status" value="2"/>
</dbReference>
<evidence type="ECO:0000256" key="7">
    <source>
        <dbReference type="ARBA" id="ARBA00022630"/>
    </source>
</evidence>
<evidence type="ECO:0000256" key="6">
    <source>
        <dbReference type="ARBA" id="ARBA00022617"/>
    </source>
</evidence>
<dbReference type="InterPro" id="IPR016156">
    <property type="entry name" value="FAD/NAD-linked_Rdtase_dimer_sf"/>
</dbReference>
<dbReference type="Pfam" id="PF18267">
    <property type="entry name" value="Rubredoxin_C"/>
    <property type="match status" value="1"/>
</dbReference>
<dbReference type="SUPFAM" id="SSF56014">
    <property type="entry name" value="Nitrite and sulphite reductase 4Fe-4S domain-like"/>
    <property type="match status" value="1"/>
</dbReference>
<evidence type="ECO:0000259" key="13">
    <source>
        <dbReference type="Pfam" id="PF01077"/>
    </source>
</evidence>
<dbReference type="NCBIfam" id="TIGR02374">
    <property type="entry name" value="nitri_red_nirB"/>
    <property type="match status" value="1"/>
</dbReference>
<dbReference type="InterPro" id="IPR041854">
    <property type="entry name" value="BFD-like_2Fe2S-bd_dom_sf"/>
</dbReference>
<sequence length="715" mass="79156">MKKKKLVLVGNGMAGVHCIEEILNMDREAFEITIFGREPHPNYNRILLSKVLQGDTSIEDITINDWNWYQQNQIQLFTGETVVKIDPDRQVVYTDHKRHVAYDELIIATGSLPFMLPLPGADKIGVTAFRDIKDCEKMIEVSQQYKKAVVIGGGLLGLEAARGLLNLGMEVDVVHIFHYIMERQIDPAASKLLQRELEKQGMNFLLEKHTEKIIGRKRVEGLRFTDGTKAAADLVVMAVGIRPNVQLARDSNILTNRGIVVDDYLQTNVPHVYAVGECAEHRGMVYGLVAPLYEQGKVLAKKICGIEEKGYEGSVLSTQLKVSGVDVFSAGKFMEGDDTKSLKVLDEVNGIYKKVLIRDNKMVGAVLFGDIRESSNLLGLINRQADISEFKQLPILHSSGAAAGEEMVASMPDHEVVCVCNTISKGAIMQAICKEELTTVEQVRQCTKASGSCGGCRPLVSSILEYALQHESELSFEEEKETICSCTALSHDAVVQELKEGSFTTGKAAMKALGWKTEEGCSDCRPALNYYISMIHPAVGIKEEYRIGKHSDASPCCSFSMPGTDELAIALEKKFESLPTPNSIHVKVSPCPCNGAESTIQDFGVMGVPGGWDLYVGGHGGSRIRVGQLLCTVRTEKEVLEMAGAFLQYYRETAYYSESTSEWLERLGIQHVREILFESERRTELLDQVEIALSAIQKNREKSVQDKTERVGTYP</sequence>
<comment type="pathway">
    <text evidence="4">Nitrogen metabolism; nitrate reduction (assimilation).</text>
</comment>
<dbReference type="PANTHER" id="PTHR43809:SF1">
    <property type="entry name" value="NITRITE REDUCTASE (NADH) LARGE SUBUNIT"/>
    <property type="match status" value="1"/>
</dbReference>
<evidence type="ECO:0000256" key="5">
    <source>
        <dbReference type="ARBA" id="ARBA00010429"/>
    </source>
</evidence>
<comment type="cofactor">
    <cofactor evidence="3">
        <name>FAD</name>
        <dbReference type="ChEBI" id="CHEBI:57692"/>
    </cofactor>
</comment>
<evidence type="ECO:0000256" key="4">
    <source>
        <dbReference type="ARBA" id="ARBA00005096"/>
    </source>
</evidence>
<dbReference type="InterPro" id="IPR007419">
    <property type="entry name" value="BFD-like_2Fe2S-bd_dom"/>
</dbReference>
<dbReference type="Gene3D" id="1.10.10.1100">
    <property type="entry name" value="BFD-like [2Fe-2S]-binding domain"/>
    <property type="match status" value="1"/>
</dbReference>
<keyword evidence="11" id="KW-0408">Iron</keyword>
<dbReference type="Pfam" id="PF07992">
    <property type="entry name" value="Pyr_redox_2"/>
    <property type="match status" value="1"/>
</dbReference>